<proteinExistence type="predicted"/>
<protein>
    <recommendedName>
        <fullName evidence="4">NADH dehydrogenase subunit 4</fullName>
    </recommendedName>
</protein>
<gene>
    <name evidence="2" type="ORF">B0F90DRAFT_1679663</name>
</gene>
<feature type="signal peptide" evidence="1">
    <location>
        <begin position="1"/>
        <end position="22"/>
    </location>
</feature>
<dbReference type="Proteomes" id="UP001203297">
    <property type="component" value="Unassembled WGS sequence"/>
</dbReference>
<evidence type="ECO:0008006" key="4">
    <source>
        <dbReference type="Google" id="ProtNLM"/>
    </source>
</evidence>
<dbReference type="AlphaFoldDB" id="A0AAD4QQJ9"/>
<sequence>MRLSSYNPFFLLTFLFGAFVSATPVLPINPSRLNLTIIPLVLNILTHGNSMKIYGQKTCLWVVTVYYYLCVCC</sequence>
<reference evidence="2" key="1">
    <citation type="journal article" date="2022" name="New Phytol.">
        <title>Evolutionary transition to the ectomycorrhizal habit in the genomes of a hyperdiverse lineage of mushroom-forming fungi.</title>
        <authorList>
            <person name="Looney B."/>
            <person name="Miyauchi S."/>
            <person name="Morin E."/>
            <person name="Drula E."/>
            <person name="Courty P.E."/>
            <person name="Kohler A."/>
            <person name="Kuo A."/>
            <person name="LaButti K."/>
            <person name="Pangilinan J."/>
            <person name="Lipzen A."/>
            <person name="Riley R."/>
            <person name="Andreopoulos W."/>
            <person name="He G."/>
            <person name="Johnson J."/>
            <person name="Nolan M."/>
            <person name="Tritt A."/>
            <person name="Barry K.W."/>
            <person name="Grigoriev I.V."/>
            <person name="Nagy L.G."/>
            <person name="Hibbett D."/>
            <person name="Henrissat B."/>
            <person name="Matheny P.B."/>
            <person name="Labbe J."/>
            <person name="Martin F.M."/>
        </authorList>
    </citation>
    <scope>NUCLEOTIDE SEQUENCE</scope>
    <source>
        <strain evidence="2">BPL690</strain>
    </source>
</reference>
<keyword evidence="3" id="KW-1185">Reference proteome</keyword>
<evidence type="ECO:0000313" key="3">
    <source>
        <dbReference type="Proteomes" id="UP001203297"/>
    </source>
</evidence>
<organism evidence="2 3">
    <name type="scientific">Multifurca ochricompacta</name>
    <dbReference type="NCBI Taxonomy" id="376703"/>
    <lineage>
        <taxon>Eukaryota</taxon>
        <taxon>Fungi</taxon>
        <taxon>Dikarya</taxon>
        <taxon>Basidiomycota</taxon>
        <taxon>Agaricomycotina</taxon>
        <taxon>Agaricomycetes</taxon>
        <taxon>Russulales</taxon>
        <taxon>Russulaceae</taxon>
        <taxon>Multifurca</taxon>
    </lineage>
</organism>
<keyword evidence="1" id="KW-0732">Signal</keyword>
<accession>A0AAD4QQJ9</accession>
<feature type="chain" id="PRO_5041967434" description="NADH dehydrogenase subunit 4" evidence="1">
    <location>
        <begin position="23"/>
        <end position="73"/>
    </location>
</feature>
<evidence type="ECO:0000313" key="2">
    <source>
        <dbReference type="EMBL" id="KAI0308038.1"/>
    </source>
</evidence>
<name>A0AAD4QQJ9_9AGAM</name>
<comment type="caution">
    <text evidence="2">The sequence shown here is derived from an EMBL/GenBank/DDBJ whole genome shotgun (WGS) entry which is preliminary data.</text>
</comment>
<evidence type="ECO:0000256" key="1">
    <source>
        <dbReference type="SAM" id="SignalP"/>
    </source>
</evidence>
<dbReference type="EMBL" id="WTXG01000001">
    <property type="protein sequence ID" value="KAI0308038.1"/>
    <property type="molecule type" value="Genomic_DNA"/>
</dbReference>